<comment type="subcellular location">
    <subcellularLocation>
        <location evidence="1">Cell membrane</location>
        <topology evidence="1">Single-pass type I membrane protein</topology>
    </subcellularLocation>
</comment>
<keyword evidence="5" id="KW-0677">Repeat</keyword>
<evidence type="ECO:0000256" key="6">
    <source>
        <dbReference type="ARBA" id="ARBA00022837"/>
    </source>
</evidence>
<accession>A0A8U7P4R0</accession>
<feature type="domain" description="Cadherin" evidence="15">
    <location>
        <begin position="243"/>
        <end position="347"/>
    </location>
</feature>
<dbReference type="PROSITE" id="PS00232">
    <property type="entry name" value="CADHERIN_1"/>
    <property type="match status" value="4"/>
</dbReference>
<dbReference type="FunFam" id="2.60.40.60:FF:000002">
    <property type="entry name" value="Protocadherin alpha 2"/>
    <property type="match status" value="1"/>
</dbReference>
<evidence type="ECO:0000256" key="1">
    <source>
        <dbReference type="ARBA" id="ARBA00004251"/>
    </source>
</evidence>
<feature type="domain" description="Cadherin" evidence="15">
    <location>
        <begin position="134"/>
        <end position="242"/>
    </location>
</feature>
<feature type="signal peptide" evidence="14">
    <location>
        <begin position="1"/>
        <end position="28"/>
    </location>
</feature>
<dbReference type="AlphaFoldDB" id="A0A8U7P4R0"/>
<dbReference type="PROSITE" id="PS50268">
    <property type="entry name" value="CADHERIN_2"/>
    <property type="match status" value="6"/>
</dbReference>
<evidence type="ECO:0000256" key="7">
    <source>
        <dbReference type="ARBA" id="ARBA00022889"/>
    </source>
</evidence>
<evidence type="ECO:0000256" key="11">
    <source>
        <dbReference type="ARBA" id="ARBA00074462"/>
    </source>
</evidence>
<reference evidence="17" key="1">
    <citation type="submission" date="2019-10" db="EMBL/GenBank/DDBJ databases">
        <title>Corvus moneduloides (New Caledonian crow) genome, bCorMon1, primary haplotype.</title>
        <authorList>
            <person name="Rutz C."/>
            <person name="Fungtammasan C."/>
            <person name="Mountcastle J."/>
            <person name="Formenti G."/>
            <person name="Chow W."/>
            <person name="Howe K."/>
            <person name="Steele M.P."/>
            <person name="Fernandes J."/>
            <person name="Gilbert M.T.P."/>
            <person name="Fedrigo O."/>
            <person name="Jarvis E.D."/>
            <person name="Gemmell N."/>
        </authorList>
    </citation>
    <scope>NUCLEOTIDE SEQUENCE [LARGE SCALE GENOMIC DNA]</scope>
</reference>
<dbReference type="PANTHER" id="PTHR24028">
    <property type="entry name" value="CADHERIN-87A"/>
    <property type="match status" value="1"/>
</dbReference>
<dbReference type="Pfam" id="PF00028">
    <property type="entry name" value="Cadherin"/>
    <property type="match status" value="5"/>
</dbReference>
<organism evidence="16 17">
    <name type="scientific">Corvus moneduloides</name>
    <name type="common">New Caledonian crow</name>
    <dbReference type="NCBI Taxonomy" id="1196302"/>
    <lineage>
        <taxon>Eukaryota</taxon>
        <taxon>Metazoa</taxon>
        <taxon>Chordata</taxon>
        <taxon>Craniata</taxon>
        <taxon>Vertebrata</taxon>
        <taxon>Euteleostomi</taxon>
        <taxon>Archelosauria</taxon>
        <taxon>Archosauria</taxon>
        <taxon>Dinosauria</taxon>
        <taxon>Saurischia</taxon>
        <taxon>Theropoda</taxon>
        <taxon>Coelurosauria</taxon>
        <taxon>Aves</taxon>
        <taxon>Neognathae</taxon>
        <taxon>Neoaves</taxon>
        <taxon>Telluraves</taxon>
        <taxon>Australaves</taxon>
        <taxon>Passeriformes</taxon>
        <taxon>Corvoidea</taxon>
        <taxon>Corvidae</taxon>
        <taxon>Corvus</taxon>
    </lineage>
</organism>
<dbReference type="Pfam" id="PF08266">
    <property type="entry name" value="Cadherin_2"/>
    <property type="match status" value="1"/>
</dbReference>
<dbReference type="FunFam" id="2.60.40.60:FF:000004">
    <property type="entry name" value="Protocadherin 1 gamma 2"/>
    <property type="match status" value="1"/>
</dbReference>
<reference evidence="16" key="2">
    <citation type="submission" date="2025-08" db="UniProtKB">
        <authorList>
            <consortium name="Ensembl"/>
        </authorList>
    </citation>
    <scope>IDENTIFICATION</scope>
</reference>
<keyword evidence="9 13" id="KW-0472">Membrane</keyword>
<dbReference type="FunFam" id="2.60.40.60:FF:000001">
    <property type="entry name" value="Protocadherin alpha 2"/>
    <property type="match status" value="1"/>
</dbReference>
<feature type="compositionally biased region" description="Low complexity" evidence="12">
    <location>
        <begin position="862"/>
        <end position="871"/>
    </location>
</feature>
<feature type="compositionally biased region" description="Low complexity" evidence="12">
    <location>
        <begin position="838"/>
        <end position="851"/>
    </location>
</feature>
<dbReference type="SUPFAM" id="SSF49313">
    <property type="entry name" value="Cadherin-like"/>
    <property type="match status" value="6"/>
</dbReference>
<dbReference type="FunFam" id="2.60.40.60:FF:000006">
    <property type="entry name" value="Protocadherin alpha 2"/>
    <property type="match status" value="1"/>
</dbReference>
<dbReference type="Proteomes" id="UP000694553">
    <property type="component" value="Unassembled WGS sequence"/>
</dbReference>
<evidence type="ECO:0000259" key="15">
    <source>
        <dbReference type="PROSITE" id="PS50268"/>
    </source>
</evidence>
<dbReference type="InterPro" id="IPR013164">
    <property type="entry name" value="Cadherin_N"/>
</dbReference>
<dbReference type="GO" id="GO:0007156">
    <property type="term" value="P:homophilic cell adhesion via plasma membrane adhesion molecules"/>
    <property type="evidence" value="ECO:0007669"/>
    <property type="project" value="InterPro"/>
</dbReference>
<dbReference type="InterPro" id="IPR032455">
    <property type="entry name" value="Cadherin_C"/>
</dbReference>
<dbReference type="Gene3D" id="2.60.40.60">
    <property type="entry name" value="Cadherins"/>
    <property type="match status" value="6"/>
</dbReference>
<dbReference type="InterPro" id="IPR002126">
    <property type="entry name" value="Cadherin-like_dom"/>
</dbReference>
<evidence type="ECO:0000256" key="5">
    <source>
        <dbReference type="ARBA" id="ARBA00022737"/>
    </source>
</evidence>
<evidence type="ECO:0000256" key="14">
    <source>
        <dbReference type="SAM" id="SignalP"/>
    </source>
</evidence>
<feature type="region of interest" description="Disordered" evidence="12">
    <location>
        <begin position="773"/>
        <end position="946"/>
    </location>
</feature>
<dbReference type="CDD" id="cd11304">
    <property type="entry name" value="Cadherin_repeat"/>
    <property type="match status" value="5"/>
</dbReference>
<evidence type="ECO:0000256" key="10">
    <source>
        <dbReference type="ARBA" id="ARBA00023180"/>
    </source>
</evidence>
<dbReference type="PRINTS" id="PR00205">
    <property type="entry name" value="CADHERIN"/>
</dbReference>
<dbReference type="PANTHER" id="PTHR24028:SF329">
    <property type="entry name" value="CADHERIN DOMAIN-CONTAINING PROTEIN"/>
    <property type="match status" value="1"/>
</dbReference>
<protein>
    <recommendedName>
        <fullName evidence="11">Protocadherin gamma-C3</fullName>
    </recommendedName>
</protein>
<keyword evidence="2" id="KW-1003">Cell membrane</keyword>
<name>A0A8U7P4R0_CORMO</name>
<dbReference type="FunFam" id="2.60.40.60:FF:000018">
    <property type="entry name" value="Protocadherin gamma c3"/>
    <property type="match status" value="1"/>
</dbReference>
<dbReference type="FunFam" id="2.60.40.60:FF:000185">
    <property type="entry name" value="Protocadherin 2 alpha c"/>
    <property type="match status" value="1"/>
</dbReference>
<feature type="compositionally biased region" description="Basic and acidic residues" evidence="12">
    <location>
        <begin position="788"/>
        <end position="801"/>
    </location>
</feature>
<keyword evidence="17" id="KW-1185">Reference proteome</keyword>
<feature type="domain" description="Cadherin" evidence="15">
    <location>
        <begin position="348"/>
        <end position="452"/>
    </location>
</feature>
<evidence type="ECO:0000256" key="3">
    <source>
        <dbReference type="ARBA" id="ARBA00022692"/>
    </source>
</evidence>
<evidence type="ECO:0000256" key="2">
    <source>
        <dbReference type="ARBA" id="ARBA00022475"/>
    </source>
</evidence>
<evidence type="ECO:0000256" key="4">
    <source>
        <dbReference type="ARBA" id="ARBA00022729"/>
    </source>
</evidence>
<feature type="compositionally biased region" description="Low complexity" evidence="12">
    <location>
        <begin position="907"/>
        <end position="927"/>
    </location>
</feature>
<feature type="domain" description="Cadherin" evidence="15">
    <location>
        <begin position="575"/>
        <end position="678"/>
    </location>
</feature>
<keyword evidence="7" id="KW-0130">Cell adhesion</keyword>
<keyword evidence="3 13" id="KW-0812">Transmembrane</keyword>
<feature type="domain" description="Cadherin" evidence="15">
    <location>
        <begin position="71"/>
        <end position="133"/>
    </location>
</feature>
<keyword evidence="4 14" id="KW-0732">Signal</keyword>
<evidence type="ECO:0000256" key="9">
    <source>
        <dbReference type="ARBA" id="ARBA00023136"/>
    </source>
</evidence>
<dbReference type="InterPro" id="IPR015919">
    <property type="entry name" value="Cadherin-like_sf"/>
</dbReference>
<dbReference type="Ensembl" id="ENSCMUT00000030884.1">
    <property type="protein sequence ID" value="ENSCMUP00000029837.1"/>
    <property type="gene ID" value="ENSCMUG00000003332.2"/>
</dbReference>
<dbReference type="SMART" id="SM00112">
    <property type="entry name" value="CA"/>
    <property type="match status" value="6"/>
</dbReference>
<reference evidence="16" key="3">
    <citation type="submission" date="2025-09" db="UniProtKB">
        <authorList>
            <consortium name="Ensembl"/>
        </authorList>
    </citation>
    <scope>IDENTIFICATION</scope>
</reference>
<feature type="domain" description="Cadherin" evidence="15">
    <location>
        <begin position="453"/>
        <end position="561"/>
    </location>
</feature>
<sequence>MKSSWLRAGIKRQVILFILCVCVCQSRAETLRYSLPEEMGRDSFVADIAKDLGVPLSQLAARKARVVSEGNEQLFLLNQNTGVLTAKESLDREEICPQSDTCTLVFKIFFENPLQLIRGEVEIRDVNDNSPVFPEKEMVLKILETASPGSRFPLESAQDKDVGINGLQNYSLGPNPHFSLAIGTGKDGVKYVELVLQRQLDREEQGELNLFLTAVDGGSPPRSGTAQVRIVVVDANDNVPVFEREVYEVSLAENSPLEQLVVRVAAADPDEGSNGKVRYAFTQTSERSRQLFQLNPATGEIRVAGKLDSEEAKNHKMVVKATDGGGLSAHCKVQVEVLDVNDNAPEIALTSLTASIPEDAPPRTVVALFSVRDQDSGDNGRTECSIDGDLPFSVTPTFDNYYELRTNAALDRERTAEYNITITATDWGKTRLSSRESIFVQISDVNDNPPEFTQEVYTMSVTENNSPMSLGRLSATDLDAGENARVRYALVLPPTGTLAAASFVSVDAESGTVRSLRPLDYEKVRAFEVTVRAADGGSPPLSAQAVLRVVVRDENDNAPVLLHPAPDSSAAGELVPRWAPSGYLVAKVVAVDADAGQNAWLSYELAKATEPGLFRVGLHSGEVRTARAVTERDAARQRLIVLVRDRGQPPRSATATLAVALVDDFSDAFHQLGHDPASGEQPQVAEEEMLTTYLIASLCCISSLFLLSVLVLTANTLCKARVRAELSPPSPSCYADGDFASDGVGVGGTGTLSPAYRYEMCLTSGSGSSEIRFLKPVLPSPHSNAEAGLDKDEEPTPRRATADPAQHFSLGRMGAPSTARAPACARGSAGRGERQRGLRAAAGAVAARTAGWCSRPRRRRAAAAAEAAEPGPAQPSPAQPSAAQLRTAELSPAQLRTAQRSPAQLRPAQTSTAQNSSAQPSPAQRSSEQLRTAQTSTAQPSGAGRR</sequence>
<evidence type="ECO:0000313" key="16">
    <source>
        <dbReference type="Ensembl" id="ENSCMUP00000029837.1"/>
    </source>
</evidence>
<feature type="transmembrane region" description="Helical" evidence="13">
    <location>
        <begin position="690"/>
        <end position="713"/>
    </location>
</feature>
<keyword evidence="6" id="KW-0106">Calcium</keyword>
<dbReference type="InterPro" id="IPR050174">
    <property type="entry name" value="Protocadherin/Cadherin-CA"/>
</dbReference>
<dbReference type="GO" id="GO:0005509">
    <property type="term" value="F:calcium ion binding"/>
    <property type="evidence" value="ECO:0007669"/>
    <property type="project" value="UniProtKB-UniRule"/>
</dbReference>
<dbReference type="Pfam" id="PF16492">
    <property type="entry name" value="Cadherin_C_2"/>
    <property type="match status" value="1"/>
</dbReference>
<evidence type="ECO:0000313" key="17">
    <source>
        <dbReference type="Proteomes" id="UP000694553"/>
    </source>
</evidence>
<evidence type="ECO:0000256" key="13">
    <source>
        <dbReference type="SAM" id="Phobius"/>
    </source>
</evidence>
<keyword evidence="8 13" id="KW-1133">Transmembrane helix</keyword>
<evidence type="ECO:0000256" key="8">
    <source>
        <dbReference type="ARBA" id="ARBA00022989"/>
    </source>
</evidence>
<feature type="chain" id="PRO_5043591028" description="Protocadherin gamma-C3" evidence="14">
    <location>
        <begin position="29"/>
        <end position="946"/>
    </location>
</feature>
<evidence type="ECO:0000256" key="12">
    <source>
        <dbReference type="SAM" id="MobiDB-lite"/>
    </source>
</evidence>
<keyword evidence="10" id="KW-0325">Glycoprotein</keyword>
<dbReference type="InterPro" id="IPR020894">
    <property type="entry name" value="Cadherin_CS"/>
</dbReference>
<feature type="compositionally biased region" description="Polar residues" evidence="12">
    <location>
        <begin position="929"/>
        <end position="940"/>
    </location>
</feature>
<proteinExistence type="predicted"/>
<dbReference type="GO" id="GO:0005886">
    <property type="term" value="C:plasma membrane"/>
    <property type="evidence" value="ECO:0007669"/>
    <property type="project" value="UniProtKB-SubCell"/>
</dbReference>